<evidence type="ECO:0000313" key="2">
    <source>
        <dbReference type="Proteomes" id="UP001497535"/>
    </source>
</evidence>
<sequence length="260" mass="29909">MEDLFTRVILENSTHKSKQMLLGNDNNLLKEYKSKVDKGAYLHKYAGLWALGLDLLPTSAERNLHLFVYRGCACSIDVWFKPPTIPESLKPKNTSGLQIYKDCSAKYSNNTSYKLGRIKDGEKIFKFSIWASKNGSHGSIAFSNSTDTIFLKINFNGSEIFLYPFMRQLVPRPDRKSISNNLFTFGAQIELTIRISNYFVWILFESNVFVKFIRQLWPNDWWTGKFLNESKIDMSISGDFVLVTPIVIKVVNEQNLDVSF</sequence>
<protein>
    <submittedName>
        <fullName evidence="1">Uncharacterized protein</fullName>
    </submittedName>
</protein>
<organism evidence="1 2">
    <name type="scientific">Meloidogyne enterolobii</name>
    <name type="common">Root-knot nematode worm</name>
    <name type="synonym">Meloidogyne mayaguensis</name>
    <dbReference type="NCBI Taxonomy" id="390850"/>
    <lineage>
        <taxon>Eukaryota</taxon>
        <taxon>Metazoa</taxon>
        <taxon>Ecdysozoa</taxon>
        <taxon>Nematoda</taxon>
        <taxon>Chromadorea</taxon>
        <taxon>Rhabditida</taxon>
        <taxon>Tylenchina</taxon>
        <taxon>Tylenchomorpha</taxon>
        <taxon>Tylenchoidea</taxon>
        <taxon>Meloidogynidae</taxon>
        <taxon>Meloidogyninae</taxon>
        <taxon>Meloidogyne</taxon>
    </lineage>
</organism>
<name>A0ACB0YY65_MELEN</name>
<accession>A0ACB0YY65</accession>
<comment type="caution">
    <text evidence="1">The sequence shown here is derived from an EMBL/GenBank/DDBJ whole genome shotgun (WGS) entry which is preliminary data.</text>
</comment>
<proteinExistence type="predicted"/>
<reference evidence="1" key="1">
    <citation type="submission" date="2023-11" db="EMBL/GenBank/DDBJ databases">
        <authorList>
            <person name="Poullet M."/>
        </authorList>
    </citation>
    <scope>NUCLEOTIDE SEQUENCE</scope>
    <source>
        <strain evidence="1">E1834</strain>
    </source>
</reference>
<dbReference type="Proteomes" id="UP001497535">
    <property type="component" value="Unassembled WGS sequence"/>
</dbReference>
<dbReference type="EMBL" id="CAVMJV010000020">
    <property type="protein sequence ID" value="CAK5067832.1"/>
    <property type="molecule type" value="Genomic_DNA"/>
</dbReference>
<keyword evidence="2" id="KW-1185">Reference proteome</keyword>
<gene>
    <name evidence="1" type="ORF">MENTE1834_LOCUS17950</name>
</gene>
<evidence type="ECO:0000313" key="1">
    <source>
        <dbReference type="EMBL" id="CAK5067832.1"/>
    </source>
</evidence>